<keyword evidence="3 5" id="KW-0863">Zinc-finger</keyword>
<dbReference type="CDD" id="cd08831">
    <property type="entry name" value="ArfGap_ArfGap2_3_like"/>
    <property type="match status" value="1"/>
</dbReference>
<evidence type="ECO:0000313" key="8">
    <source>
        <dbReference type="EMBL" id="EPS41677.1"/>
    </source>
</evidence>
<dbReference type="PANTHER" id="PTHR45686">
    <property type="entry name" value="ADP-RIBOSYLATION FACTOR GTPASE ACTIVATING PROTEIN 3, ISOFORM H-RELATED"/>
    <property type="match status" value="1"/>
</dbReference>
<feature type="compositionally biased region" description="Polar residues" evidence="6">
    <location>
        <begin position="172"/>
        <end position="193"/>
    </location>
</feature>
<reference evidence="9" key="2">
    <citation type="submission" date="2013-04" db="EMBL/GenBank/DDBJ databases">
        <title>Genomic mechanisms accounting for the adaptation to parasitism in nematode-trapping fungi.</title>
        <authorList>
            <person name="Ahren D.G."/>
        </authorList>
    </citation>
    <scope>NUCLEOTIDE SEQUENCE [LARGE SCALE GENOMIC DNA]</scope>
    <source>
        <strain evidence="9">CBS 200.50</strain>
    </source>
</reference>
<proteinExistence type="predicted"/>
<dbReference type="SUPFAM" id="SSF57863">
    <property type="entry name" value="ArfGap/RecO-like zinc finger"/>
    <property type="match status" value="1"/>
</dbReference>
<protein>
    <recommendedName>
        <fullName evidence="7">Arf-GAP domain-containing protein</fullName>
    </recommendedName>
</protein>
<keyword evidence="9" id="KW-1185">Reference proteome</keyword>
<keyword evidence="4" id="KW-0862">Zinc</keyword>
<dbReference type="PROSITE" id="PS50115">
    <property type="entry name" value="ARFGAP"/>
    <property type="match status" value="1"/>
</dbReference>
<feature type="compositionally biased region" description="Low complexity" evidence="6">
    <location>
        <begin position="339"/>
        <end position="351"/>
    </location>
</feature>
<dbReference type="Pfam" id="PF01412">
    <property type="entry name" value="ArfGap"/>
    <property type="match status" value="1"/>
</dbReference>
<dbReference type="STRING" id="1284197.S8C238"/>
<dbReference type="GO" id="GO:0000139">
    <property type="term" value="C:Golgi membrane"/>
    <property type="evidence" value="ECO:0007669"/>
    <property type="project" value="GOC"/>
</dbReference>
<evidence type="ECO:0000256" key="4">
    <source>
        <dbReference type="ARBA" id="ARBA00022833"/>
    </source>
</evidence>
<keyword evidence="1" id="KW-0343">GTPase activation</keyword>
<feature type="region of interest" description="Disordered" evidence="6">
    <location>
        <begin position="335"/>
        <end position="393"/>
    </location>
</feature>
<dbReference type="Gene3D" id="1.10.220.150">
    <property type="entry name" value="Arf GTPase activating protein"/>
    <property type="match status" value="1"/>
</dbReference>
<dbReference type="PRINTS" id="PR00405">
    <property type="entry name" value="REVINTRACTNG"/>
</dbReference>
<organism evidence="8 9">
    <name type="scientific">Dactylellina haptotyla (strain CBS 200.50)</name>
    <name type="common">Nematode-trapping fungus</name>
    <name type="synonym">Monacrosporium haptotylum</name>
    <dbReference type="NCBI Taxonomy" id="1284197"/>
    <lineage>
        <taxon>Eukaryota</taxon>
        <taxon>Fungi</taxon>
        <taxon>Dikarya</taxon>
        <taxon>Ascomycota</taxon>
        <taxon>Pezizomycotina</taxon>
        <taxon>Orbiliomycetes</taxon>
        <taxon>Orbiliales</taxon>
        <taxon>Orbiliaceae</taxon>
        <taxon>Dactylellina</taxon>
    </lineage>
</organism>
<evidence type="ECO:0000256" key="1">
    <source>
        <dbReference type="ARBA" id="ARBA00022468"/>
    </source>
</evidence>
<feature type="domain" description="Arf-GAP" evidence="7">
    <location>
        <begin position="13"/>
        <end position="133"/>
    </location>
</feature>
<dbReference type="InterPro" id="IPR038508">
    <property type="entry name" value="ArfGAP_dom_sf"/>
</dbReference>
<feature type="region of interest" description="Disordered" evidence="6">
    <location>
        <begin position="157"/>
        <end position="257"/>
    </location>
</feature>
<feature type="region of interest" description="Disordered" evidence="6">
    <location>
        <begin position="419"/>
        <end position="441"/>
    </location>
</feature>
<dbReference type="InterPro" id="IPR037278">
    <property type="entry name" value="ARFGAP/RecO"/>
</dbReference>
<evidence type="ECO:0000313" key="9">
    <source>
        <dbReference type="Proteomes" id="UP000015100"/>
    </source>
</evidence>
<dbReference type="SMART" id="SM00105">
    <property type="entry name" value="ArfGap"/>
    <property type="match status" value="1"/>
</dbReference>
<evidence type="ECO:0000256" key="6">
    <source>
        <dbReference type="SAM" id="MobiDB-lite"/>
    </source>
</evidence>
<dbReference type="OMA" id="PANQVCF"/>
<evidence type="ECO:0000256" key="2">
    <source>
        <dbReference type="ARBA" id="ARBA00022723"/>
    </source>
</evidence>
<dbReference type="AlphaFoldDB" id="S8C238"/>
<feature type="compositionally biased region" description="Low complexity" evidence="6">
    <location>
        <begin position="205"/>
        <end position="245"/>
    </location>
</feature>
<keyword evidence="2" id="KW-0479">Metal-binding</keyword>
<dbReference type="FunFam" id="1.10.220.150:FF:000013">
    <property type="entry name" value="Putative Arf GTPase-activating protein"/>
    <property type="match status" value="1"/>
</dbReference>
<dbReference type="HOGENOM" id="CLU_023062_7_0_1"/>
<name>S8C238_DACHA</name>
<sequence>MSEKALAEKSESQKIFDRLKSKPANKICFDCGGKAPTWASVPFGIYLCLDCSAVHRNLGVHISFVRSTVLDQWTWDQLRLMKVGGNKAIQEFFIDNGGSAALSSKDAKVKYTSNAANKYKEEIKKRAAEDAKLHPEFDLDESDKVVVTAEEEEEDFFSSWDKPAIKRPSPLPSRTGTPVSRSASPFLNANAAGNGTARPKSPLVAGGAKPSTTAGTPPAAAVSKAVPAAAAARAKPAGAAGSKARTGVLSGKKAQKIGAKKVVTSDIDFEAAEKKAKEEAERVAKLGYDPEAEAAEEEQARKSIASPAPMTTSRGGNTTKADTEKATAQMARLGFGQVASTKPAASAAPKKMGGFGSTGATRPVDDDSERYAREKFGTQKSISSDEFFGRNNYDPSAQAEARTRLQNFDGATAISSNAYFGREEEEEARPQSGDFSSLEGAARDMARRFTHTAGDDLENISALVGQGVEKAQDMLRAYMRENSKRKLEV</sequence>
<dbReference type="OrthoDB" id="983479at2759"/>
<evidence type="ECO:0000256" key="3">
    <source>
        <dbReference type="ARBA" id="ARBA00022771"/>
    </source>
</evidence>
<feature type="compositionally biased region" description="Polar residues" evidence="6">
    <location>
        <begin position="309"/>
        <end position="320"/>
    </location>
</feature>
<dbReference type="GO" id="GO:0048205">
    <property type="term" value="P:COPI coating of Golgi vesicle"/>
    <property type="evidence" value="ECO:0007669"/>
    <property type="project" value="TreeGrafter"/>
</dbReference>
<dbReference type="InterPro" id="IPR001164">
    <property type="entry name" value="ArfGAP_dom"/>
</dbReference>
<dbReference type="Proteomes" id="UP000015100">
    <property type="component" value="Unassembled WGS sequence"/>
</dbReference>
<gene>
    <name evidence="8" type="ORF">H072_4425</name>
</gene>
<evidence type="ECO:0000256" key="5">
    <source>
        <dbReference type="PROSITE-ProRule" id="PRU00288"/>
    </source>
</evidence>
<dbReference type="GO" id="GO:0005096">
    <property type="term" value="F:GTPase activator activity"/>
    <property type="evidence" value="ECO:0007669"/>
    <property type="project" value="UniProtKB-KW"/>
</dbReference>
<dbReference type="EMBL" id="AQGS01000225">
    <property type="protein sequence ID" value="EPS41677.1"/>
    <property type="molecule type" value="Genomic_DNA"/>
</dbReference>
<dbReference type="eggNOG" id="KOG0706">
    <property type="taxonomic scope" value="Eukaryota"/>
</dbReference>
<dbReference type="GO" id="GO:0008270">
    <property type="term" value="F:zinc ion binding"/>
    <property type="evidence" value="ECO:0007669"/>
    <property type="project" value="UniProtKB-KW"/>
</dbReference>
<dbReference type="PANTHER" id="PTHR45686:SF4">
    <property type="entry name" value="ADP-RIBOSYLATION FACTOR GTPASE ACTIVATING PROTEIN 3, ISOFORM H"/>
    <property type="match status" value="1"/>
</dbReference>
<reference evidence="8 9" key="1">
    <citation type="journal article" date="2013" name="PLoS Genet.">
        <title>Genomic mechanisms accounting for the adaptation to parasitism in nematode-trapping fungi.</title>
        <authorList>
            <person name="Meerupati T."/>
            <person name="Andersson K.M."/>
            <person name="Friman E."/>
            <person name="Kumar D."/>
            <person name="Tunlid A."/>
            <person name="Ahren D."/>
        </authorList>
    </citation>
    <scope>NUCLEOTIDE SEQUENCE [LARGE SCALE GENOMIC DNA]</scope>
    <source>
        <strain evidence="8 9">CBS 200.50</strain>
    </source>
</reference>
<accession>S8C238</accession>
<feature type="compositionally biased region" description="Basic and acidic residues" evidence="6">
    <location>
        <begin position="363"/>
        <end position="377"/>
    </location>
</feature>
<feature type="region of interest" description="Disordered" evidence="6">
    <location>
        <begin position="287"/>
        <end position="323"/>
    </location>
</feature>
<evidence type="ECO:0000259" key="7">
    <source>
        <dbReference type="PROSITE" id="PS50115"/>
    </source>
</evidence>
<comment type="caution">
    <text evidence="8">The sequence shown here is derived from an EMBL/GenBank/DDBJ whole genome shotgun (WGS) entry which is preliminary data.</text>
</comment>